<evidence type="ECO:0000256" key="2">
    <source>
        <dbReference type="SAM" id="SignalP"/>
    </source>
</evidence>
<evidence type="ECO:0000313" key="4">
    <source>
        <dbReference type="Proteomes" id="UP000515237"/>
    </source>
</evidence>
<protein>
    <submittedName>
        <fullName evidence="3">Entericidin</fullName>
    </submittedName>
</protein>
<organism evidence="3 4">
    <name type="scientific">Adhaeribacter swui</name>
    <dbReference type="NCBI Taxonomy" id="2086471"/>
    <lineage>
        <taxon>Bacteria</taxon>
        <taxon>Pseudomonadati</taxon>
        <taxon>Bacteroidota</taxon>
        <taxon>Cytophagia</taxon>
        <taxon>Cytophagales</taxon>
        <taxon>Hymenobacteraceae</taxon>
        <taxon>Adhaeribacter</taxon>
    </lineage>
</organism>
<dbReference type="PROSITE" id="PS51257">
    <property type="entry name" value="PROKAR_LIPOPROTEIN"/>
    <property type="match status" value="1"/>
</dbReference>
<sequence length="66" mass="7061">MKKLLFMFVAATAFTFASCDSKKENAVEENAEMKEEAAEDAADAQKDAAEDAAEATKDSVDAVDPQ</sequence>
<keyword evidence="4" id="KW-1185">Reference proteome</keyword>
<feature type="chain" id="PRO_5028984326" evidence="2">
    <location>
        <begin position="18"/>
        <end position="66"/>
    </location>
</feature>
<reference evidence="3 4" key="1">
    <citation type="journal article" date="2018" name="Int. J. Syst. Evol. Microbiol.">
        <title>Adhaeribacter swui sp. nov., isolated from wet mud.</title>
        <authorList>
            <person name="Kim D.U."/>
            <person name="Kim K.W."/>
            <person name="Kang M.S."/>
            <person name="Kim J.Y."/>
            <person name="Jang J.H."/>
            <person name="Kim M.K."/>
        </authorList>
    </citation>
    <scope>NUCLEOTIDE SEQUENCE [LARGE SCALE GENOMIC DNA]</scope>
    <source>
        <strain evidence="3 4">KCTC 52873</strain>
    </source>
</reference>
<gene>
    <name evidence="3" type="ORF">HUW51_11390</name>
</gene>
<feature type="compositionally biased region" description="Basic and acidic residues" evidence="1">
    <location>
        <begin position="43"/>
        <end position="60"/>
    </location>
</feature>
<feature type="signal peptide" evidence="2">
    <location>
        <begin position="1"/>
        <end position="17"/>
    </location>
</feature>
<dbReference type="RefSeq" id="WP_185274154.1">
    <property type="nucleotide sequence ID" value="NZ_CP055156.1"/>
</dbReference>
<name>A0A7G7G818_9BACT</name>
<keyword evidence="2" id="KW-0732">Signal</keyword>
<dbReference type="AlphaFoldDB" id="A0A7G7G818"/>
<proteinExistence type="predicted"/>
<dbReference type="EMBL" id="CP055156">
    <property type="protein sequence ID" value="QNF33302.1"/>
    <property type="molecule type" value="Genomic_DNA"/>
</dbReference>
<accession>A0A7G7G818</accession>
<feature type="compositionally biased region" description="Basic and acidic residues" evidence="1">
    <location>
        <begin position="24"/>
        <end position="36"/>
    </location>
</feature>
<dbReference type="KEGG" id="aswu:HUW51_11390"/>
<evidence type="ECO:0000256" key="1">
    <source>
        <dbReference type="SAM" id="MobiDB-lite"/>
    </source>
</evidence>
<feature type="region of interest" description="Disordered" evidence="1">
    <location>
        <begin position="24"/>
        <end position="66"/>
    </location>
</feature>
<dbReference type="Proteomes" id="UP000515237">
    <property type="component" value="Chromosome"/>
</dbReference>
<evidence type="ECO:0000313" key="3">
    <source>
        <dbReference type="EMBL" id="QNF33302.1"/>
    </source>
</evidence>